<comment type="subcellular location">
    <subcellularLocation>
        <location evidence="1">Nucleus</location>
    </subcellularLocation>
</comment>
<proteinExistence type="predicted"/>
<evidence type="ECO:0000256" key="4">
    <source>
        <dbReference type="ARBA" id="ARBA00022723"/>
    </source>
</evidence>
<dbReference type="Pfam" id="PF18345">
    <property type="entry name" value="zf_CCCH_4"/>
    <property type="match status" value="1"/>
</dbReference>
<dbReference type="InterPro" id="IPR045348">
    <property type="entry name" value="CPSF4/Yth1"/>
</dbReference>
<dbReference type="InterPro" id="IPR001878">
    <property type="entry name" value="Znf_CCHC"/>
</dbReference>
<dbReference type="PANTHER" id="PTHR23102">
    <property type="entry name" value="CLEAVAGE AND POLYADENYLATION SPECIFICITY FACTOR SUBUNIT 4-RELATED"/>
    <property type="match status" value="1"/>
</dbReference>
<name>A0A8J1UAE0_OWEFU</name>
<dbReference type="SUPFAM" id="SSF57756">
    <property type="entry name" value="Retrovirus zinc finger-like domains"/>
    <property type="match status" value="2"/>
</dbReference>
<evidence type="ECO:0000256" key="7">
    <source>
        <dbReference type="ARBA" id="ARBA00022833"/>
    </source>
</evidence>
<keyword evidence="7" id="KW-0862">Zinc</keyword>
<gene>
    <name evidence="10" type="ORF">OFUS_LOCUS20166</name>
</gene>
<evidence type="ECO:0000256" key="2">
    <source>
        <dbReference type="ARBA" id="ARBA00016264"/>
    </source>
</evidence>
<dbReference type="Pfam" id="PF00098">
    <property type="entry name" value="zf-CCHC"/>
    <property type="match status" value="1"/>
</dbReference>
<accession>A0A8J1UAE0</accession>
<evidence type="ECO:0000256" key="1">
    <source>
        <dbReference type="ARBA" id="ARBA00004123"/>
    </source>
</evidence>
<evidence type="ECO:0000256" key="9">
    <source>
        <dbReference type="ARBA" id="ARBA00023242"/>
    </source>
</evidence>
<evidence type="ECO:0000313" key="10">
    <source>
        <dbReference type="EMBL" id="CAH1795653.1"/>
    </source>
</evidence>
<sequence length="287" mass="31700">MQAIVADVGNIKFDIEIALEQQLGVQPLPFPGMDKAGMAICDFHIRSMCNKAAACPFRHVSGDRAIVCKHWLRGLCKKGDDCEFLHEYDMSKMPECFFFSKYGSCSNKECPFLHIDPDAKKKDCPWYDRGFCRHGPKCKNRHVRRILCEAYLCGFCLEGSNCKFAHASFDIPMADITNDKNKLAAVVCHNCGVSGHKAIHCPAPDKRAAGAISTKIPGMPTHNNTPDHNSTFTPGGGMPPGKREFIKRNLDEVTCFKCGEKGHYANKCPRGSLAFLHMTGTGVAQPT</sequence>
<dbReference type="GO" id="GO:0005634">
    <property type="term" value="C:nucleus"/>
    <property type="evidence" value="ECO:0007669"/>
    <property type="project" value="UniProtKB-SubCell"/>
</dbReference>
<dbReference type="GO" id="GO:0006397">
    <property type="term" value="P:mRNA processing"/>
    <property type="evidence" value="ECO:0007669"/>
    <property type="project" value="UniProtKB-KW"/>
</dbReference>
<comment type="caution">
    <text evidence="10">The sequence shown here is derived from an EMBL/GenBank/DDBJ whole genome shotgun (WGS) entry which is preliminary data.</text>
</comment>
<organism evidence="10 11">
    <name type="scientific">Owenia fusiformis</name>
    <name type="common">Polychaete worm</name>
    <dbReference type="NCBI Taxonomy" id="6347"/>
    <lineage>
        <taxon>Eukaryota</taxon>
        <taxon>Metazoa</taxon>
        <taxon>Spiralia</taxon>
        <taxon>Lophotrochozoa</taxon>
        <taxon>Annelida</taxon>
        <taxon>Polychaeta</taxon>
        <taxon>Sedentaria</taxon>
        <taxon>Canalipalpata</taxon>
        <taxon>Sabellida</taxon>
        <taxon>Oweniida</taxon>
        <taxon>Oweniidae</taxon>
        <taxon>Owenia</taxon>
    </lineage>
</organism>
<dbReference type="SMART" id="SM00343">
    <property type="entry name" value="ZnF_C2HC"/>
    <property type="match status" value="2"/>
</dbReference>
<dbReference type="OrthoDB" id="1914176at2759"/>
<keyword evidence="11" id="KW-1185">Reference proteome</keyword>
<dbReference type="SUPFAM" id="SSF90229">
    <property type="entry name" value="CCCH zinc finger"/>
    <property type="match status" value="1"/>
</dbReference>
<dbReference type="PROSITE" id="PS50103">
    <property type="entry name" value="ZF_C3H1"/>
    <property type="match status" value="4"/>
</dbReference>
<dbReference type="SMART" id="SM00356">
    <property type="entry name" value="ZnF_C3H1"/>
    <property type="match status" value="5"/>
</dbReference>
<keyword evidence="4" id="KW-0479">Metal-binding</keyword>
<dbReference type="InterPro" id="IPR000571">
    <property type="entry name" value="Znf_CCCH"/>
</dbReference>
<keyword evidence="3" id="KW-0507">mRNA processing</keyword>
<evidence type="ECO:0000256" key="3">
    <source>
        <dbReference type="ARBA" id="ARBA00022664"/>
    </source>
</evidence>
<dbReference type="GO" id="GO:0008270">
    <property type="term" value="F:zinc ion binding"/>
    <property type="evidence" value="ECO:0007669"/>
    <property type="project" value="UniProtKB-KW"/>
</dbReference>
<evidence type="ECO:0000256" key="8">
    <source>
        <dbReference type="ARBA" id="ARBA00022884"/>
    </source>
</evidence>
<dbReference type="EMBL" id="CAIIXF020000009">
    <property type="protein sequence ID" value="CAH1795653.1"/>
    <property type="molecule type" value="Genomic_DNA"/>
</dbReference>
<dbReference type="FunFam" id="4.10.1000.10:FF:000005">
    <property type="entry name" value="cleavage and polyadenylation specificity factor subunit 4"/>
    <property type="match status" value="1"/>
</dbReference>
<evidence type="ECO:0000256" key="6">
    <source>
        <dbReference type="ARBA" id="ARBA00022771"/>
    </source>
</evidence>
<dbReference type="Proteomes" id="UP000749559">
    <property type="component" value="Unassembled WGS sequence"/>
</dbReference>
<evidence type="ECO:0000256" key="5">
    <source>
        <dbReference type="ARBA" id="ARBA00022737"/>
    </source>
</evidence>
<dbReference type="PANTHER" id="PTHR23102:SF24">
    <property type="entry name" value="CLEAVAGE AND POLYADENYLATION SPECIFICITY FACTOR SUBUNIT 4"/>
    <property type="match status" value="1"/>
</dbReference>
<dbReference type="GO" id="GO:0003723">
    <property type="term" value="F:RNA binding"/>
    <property type="evidence" value="ECO:0007669"/>
    <property type="project" value="UniProtKB-KW"/>
</dbReference>
<keyword evidence="9" id="KW-0539">Nucleus</keyword>
<dbReference type="Gene3D" id="4.10.60.10">
    <property type="entry name" value="Zinc finger, CCHC-type"/>
    <property type="match status" value="1"/>
</dbReference>
<keyword evidence="5" id="KW-0677">Repeat</keyword>
<protein>
    <recommendedName>
        <fullName evidence="2">Cleavage and polyadenylation specificity factor subunit 4</fullName>
    </recommendedName>
</protein>
<reference evidence="10" key="1">
    <citation type="submission" date="2022-03" db="EMBL/GenBank/DDBJ databases">
        <authorList>
            <person name="Martin C."/>
        </authorList>
    </citation>
    <scope>NUCLEOTIDE SEQUENCE</scope>
</reference>
<dbReference type="InterPro" id="IPR036855">
    <property type="entry name" value="Znf_CCCH_sf"/>
</dbReference>
<dbReference type="Gene3D" id="4.10.1000.10">
    <property type="entry name" value="Zinc finger, CCCH-type"/>
    <property type="match status" value="1"/>
</dbReference>
<dbReference type="InterPro" id="IPR036875">
    <property type="entry name" value="Znf_CCHC_sf"/>
</dbReference>
<dbReference type="AlphaFoldDB" id="A0A8J1UAE0"/>
<evidence type="ECO:0000313" key="11">
    <source>
        <dbReference type="Proteomes" id="UP000749559"/>
    </source>
</evidence>
<keyword evidence="6" id="KW-0863">Zinc-finger</keyword>
<dbReference type="PROSITE" id="PS50158">
    <property type="entry name" value="ZF_CCHC"/>
    <property type="match status" value="2"/>
</dbReference>
<keyword evidence="8" id="KW-0694">RNA-binding</keyword>